<dbReference type="EC" id="2.3.1.-" evidence="2"/>
<dbReference type="EMBL" id="JBHRYN010000006">
    <property type="protein sequence ID" value="MFC3700765.1"/>
    <property type="molecule type" value="Genomic_DNA"/>
</dbReference>
<dbReference type="PROSITE" id="PS51186">
    <property type="entry name" value="GNAT"/>
    <property type="match status" value="1"/>
</dbReference>
<protein>
    <submittedName>
        <fullName evidence="2">GNAT family N-acetyltransferase</fullName>
        <ecNumber evidence="2">2.3.1.-</ecNumber>
    </submittedName>
</protein>
<keyword evidence="3" id="KW-1185">Reference proteome</keyword>
<evidence type="ECO:0000313" key="3">
    <source>
        <dbReference type="Proteomes" id="UP001595710"/>
    </source>
</evidence>
<organism evidence="2 3">
    <name type="scientific">Reinekea marina</name>
    <dbReference type="NCBI Taxonomy" id="1310421"/>
    <lineage>
        <taxon>Bacteria</taxon>
        <taxon>Pseudomonadati</taxon>
        <taxon>Pseudomonadota</taxon>
        <taxon>Gammaproteobacteria</taxon>
        <taxon>Oceanospirillales</taxon>
        <taxon>Saccharospirillaceae</taxon>
        <taxon>Reinekea</taxon>
    </lineage>
</organism>
<dbReference type="RefSeq" id="WP_290281044.1">
    <property type="nucleotide sequence ID" value="NZ_JAUFQI010000001.1"/>
</dbReference>
<dbReference type="Gene3D" id="3.40.630.30">
    <property type="match status" value="1"/>
</dbReference>
<dbReference type="CDD" id="cd04301">
    <property type="entry name" value="NAT_SF"/>
    <property type="match status" value="1"/>
</dbReference>
<dbReference type="Proteomes" id="UP001595710">
    <property type="component" value="Unassembled WGS sequence"/>
</dbReference>
<comment type="caution">
    <text evidence="2">The sequence shown here is derived from an EMBL/GenBank/DDBJ whole genome shotgun (WGS) entry which is preliminary data.</text>
</comment>
<reference evidence="3" key="1">
    <citation type="journal article" date="2019" name="Int. J. Syst. Evol. Microbiol.">
        <title>The Global Catalogue of Microorganisms (GCM) 10K type strain sequencing project: providing services to taxonomists for standard genome sequencing and annotation.</title>
        <authorList>
            <consortium name="The Broad Institute Genomics Platform"/>
            <consortium name="The Broad Institute Genome Sequencing Center for Infectious Disease"/>
            <person name="Wu L."/>
            <person name="Ma J."/>
        </authorList>
    </citation>
    <scope>NUCLEOTIDE SEQUENCE [LARGE SCALE GENOMIC DNA]</scope>
    <source>
        <strain evidence="3">CECT 8288</strain>
    </source>
</reference>
<dbReference type="SUPFAM" id="SSF55729">
    <property type="entry name" value="Acyl-CoA N-acyltransferases (Nat)"/>
    <property type="match status" value="1"/>
</dbReference>
<evidence type="ECO:0000313" key="2">
    <source>
        <dbReference type="EMBL" id="MFC3700765.1"/>
    </source>
</evidence>
<dbReference type="GO" id="GO:0016746">
    <property type="term" value="F:acyltransferase activity"/>
    <property type="evidence" value="ECO:0007669"/>
    <property type="project" value="UniProtKB-KW"/>
</dbReference>
<accession>A0ABV7WS26</accession>
<sequence>MNGIKGVAIKPMEDPYSSQVFDLTKAELFPFVDEVFGWDDAFQKQRMMDDYKPHWFYWLEFEKEEIGYLCFKRYDQAIHIHLLILKPQWQNRGYGRKVMEFIHSMARLEQRDITLSSFKINTKAVSLYRSLGYHLSGEEEHFLLFRKSFEGVDV</sequence>
<evidence type="ECO:0000259" key="1">
    <source>
        <dbReference type="PROSITE" id="PS51186"/>
    </source>
</evidence>
<proteinExistence type="predicted"/>
<dbReference type="Pfam" id="PF13508">
    <property type="entry name" value="Acetyltransf_7"/>
    <property type="match status" value="1"/>
</dbReference>
<feature type="domain" description="N-acetyltransferase" evidence="1">
    <location>
        <begin position="7"/>
        <end position="150"/>
    </location>
</feature>
<dbReference type="InterPro" id="IPR016181">
    <property type="entry name" value="Acyl_CoA_acyltransferase"/>
</dbReference>
<dbReference type="InterPro" id="IPR000182">
    <property type="entry name" value="GNAT_dom"/>
</dbReference>
<gene>
    <name evidence="2" type="ORF">ACFOND_03855</name>
</gene>
<name>A0ABV7WS26_9GAMM</name>
<keyword evidence="2" id="KW-0012">Acyltransferase</keyword>
<keyword evidence="2" id="KW-0808">Transferase</keyword>